<dbReference type="Proteomes" id="UP000031977">
    <property type="component" value="Unassembled WGS sequence"/>
</dbReference>
<dbReference type="InterPro" id="IPR003501">
    <property type="entry name" value="PTS_EIIB_2/3"/>
</dbReference>
<dbReference type="CDD" id="cd05563">
    <property type="entry name" value="PTS_IIB_ascorbate"/>
    <property type="match status" value="1"/>
</dbReference>
<dbReference type="InterPro" id="IPR013011">
    <property type="entry name" value="PTS_EIIB_2"/>
</dbReference>
<dbReference type="GO" id="GO:0009401">
    <property type="term" value="P:phosphoenolpyruvate-dependent sugar phosphotransferase system"/>
    <property type="evidence" value="ECO:0007669"/>
    <property type="project" value="UniProtKB-KW"/>
</dbReference>
<dbReference type="InterPro" id="IPR036095">
    <property type="entry name" value="PTS_EIIB-like_sf"/>
</dbReference>
<dbReference type="EMBL" id="JXOK01000006">
    <property type="protein sequence ID" value="KIN12230.1"/>
    <property type="molecule type" value="Genomic_DNA"/>
</dbReference>
<evidence type="ECO:0000256" key="1">
    <source>
        <dbReference type="ARBA" id="ARBA00022679"/>
    </source>
</evidence>
<dbReference type="SUPFAM" id="SSF52794">
    <property type="entry name" value="PTS system IIB component-like"/>
    <property type="match status" value="1"/>
</dbReference>
<dbReference type="AlphaFoldDB" id="A0A0C3IB64"/>
<organism evidence="4 5">
    <name type="scientific">Vibrio mytili</name>
    <dbReference type="NCBI Taxonomy" id="50718"/>
    <lineage>
        <taxon>Bacteria</taxon>
        <taxon>Pseudomonadati</taxon>
        <taxon>Pseudomonadota</taxon>
        <taxon>Gammaproteobacteria</taxon>
        <taxon>Vibrionales</taxon>
        <taxon>Vibrionaceae</taxon>
        <taxon>Vibrio</taxon>
    </lineage>
</organism>
<keyword evidence="1" id="KW-0808">Transferase</keyword>
<reference evidence="4 5" key="1">
    <citation type="submission" date="2015-01" db="EMBL/GenBank/DDBJ databases">
        <title>Draft genome of Vibrio mytili type strain CAIM 528.</title>
        <authorList>
            <person name="Gonzalez-Castillo A."/>
            <person name="Gomez-Gil B."/>
            <person name="Enciso-Ibarra J."/>
        </authorList>
    </citation>
    <scope>NUCLEOTIDE SEQUENCE [LARGE SCALE GENOMIC DNA]</scope>
    <source>
        <strain evidence="4 5">CAIM 528</strain>
    </source>
</reference>
<dbReference type="STRING" id="50718.SU60_02800"/>
<keyword evidence="5" id="KW-1185">Reference proteome</keyword>
<evidence type="ECO:0000313" key="4">
    <source>
        <dbReference type="EMBL" id="KIN12230.1"/>
    </source>
</evidence>
<evidence type="ECO:0000313" key="5">
    <source>
        <dbReference type="Proteomes" id="UP000031977"/>
    </source>
</evidence>
<sequence length="95" mass="10278">MIKVLCVCGCGLGSSFAIEMSAKTVLKKLGVDFTIDHTDVSGASAFDYDVILTQKTFADVLSSDATENQSSKIISLNKLTDKKEIEEKLTPFLNV</sequence>
<dbReference type="GO" id="GO:0008982">
    <property type="term" value="F:protein-N(PI)-phosphohistidine-sugar phosphotransferase activity"/>
    <property type="evidence" value="ECO:0007669"/>
    <property type="project" value="InterPro"/>
</dbReference>
<protein>
    <submittedName>
        <fullName evidence="4">PTS lactose transporter subunit IIB</fullName>
    </submittedName>
</protein>
<dbReference type="Gene3D" id="3.40.50.2300">
    <property type="match status" value="1"/>
</dbReference>
<accession>A0A0C3IB64</accession>
<proteinExistence type="predicted"/>
<dbReference type="Pfam" id="PF02302">
    <property type="entry name" value="PTS_IIB"/>
    <property type="match status" value="1"/>
</dbReference>
<keyword evidence="2" id="KW-0598">Phosphotransferase system</keyword>
<dbReference type="OrthoDB" id="6603449at2"/>
<gene>
    <name evidence="4" type="ORF">SU60_02800</name>
</gene>
<dbReference type="PROSITE" id="PS51099">
    <property type="entry name" value="PTS_EIIB_TYPE_2"/>
    <property type="match status" value="1"/>
</dbReference>
<evidence type="ECO:0000256" key="2">
    <source>
        <dbReference type="ARBA" id="ARBA00022683"/>
    </source>
</evidence>
<name>A0A0C3IB64_9VIBR</name>
<comment type="caution">
    <text evidence="4">The sequence shown here is derived from an EMBL/GenBank/DDBJ whole genome shotgun (WGS) entry which is preliminary data.</text>
</comment>
<feature type="domain" description="PTS EIIB type-2" evidence="3">
    <location>
        <begin position="2"/>
        <end position="95"/>
    </location>
</feature>
<dbReference type="RefSeq" id="WP_041154217.1">
    <property type="nucleotide sequence ID" value="NZ_CBCRVP010000004.1"/>
</dbReference>
<evidence type="ECO:0000259" key="3">
    <source>
        <dbReference type="PROSITE" id="PS51099"/>
    </source>
</evidence>